<dbReference type="InterPro" id="IPR001732">
    <property type="entry name" value="UDP-Glc/GDP-Man_DH_N"/>
</dbReference>
<dbReference type="AlphaFoldDB" id="A0AA35S1R7"/>
<dbReference type="InterPro" id="IPR017476">
    <property type="entry name" value="UDP-Glc/GDP-Man"/>
</dbReference>
<evidence type="ECO:0000256" key="3">
    <source>
        <dbReference type="ARBA" id="ARBA00023027"/>
    </source>
</evidence>
<dbReference type="PANTHER" id="PTHR43491:SF1">
    <property type="entry name" value="UDP-N-ACETYL-D-MANNOSAMINE DEHYDROGENASE"/>
    <property type="match status" value="1"/>
</dbReference>
<comment type="caution">
    <text evidence="7">The sequence shown here is derived from an EMBL/GenBank/DDBJ whole genome shotgun (WGS) entry which is preliminary data.</text>
</comment>
<dbReference type="PIRSF" id="PIRSF500136">
    <property type="entry name" value="UDP_ManNAc_DH"/>
    <property type="match status" value="1"/>
</dbReference>
<evidence type="ECO:0000313" key="8">
    <source>
        <dbReference type="Proteomes" id="UP001174909"/>
    </source>
</evidence>
<dbReference type="SUPFAM" id="SSF51735">
    <property type="entry name" value="NAD(P)-binding Rossmann-fold domains"/>
    <property type="match status" value="1"/>
</dbReference>
<evidence type="ECO:0000259" key="6">
    <source>
        <dbReference type="SMART" id="SM00984"/>
    </source>
</evidence>
<proteinExistence type="inferred from homology"/>
<accession>A0AA35S1R7</accession>
<sequence>MILEKIETRTARAGVIGLGYVGLPLTVAIASAGFRVTGIDICSEKIARLKQSISDIPDVTNAVLAPLITSGQIQVTTDFSVLRELDTVNICVPTPLGENRTPDMRFIIAAVQQVAQYLHPEQLIILESTTYPGTTEEVVLPELNTPSSTIQVGRDFYLAYSPERIEPGNSTYFMTNTPKIIGGVTPQCTHIAKTFYAQFISKTHTVSSPRTAEMVKLLENTFRSVNIGLINEVALICDRMDLDVWEIIDAAATKPFGFMPFYPGPGLGGHCIPIDPHYLSWKAQMYQYHARFIELATEINNEMPKYVLDKIIHALNLQRKPLNGAKLLILGVAYKKDIGDIRESPALEVIRLILDKKAEFLYHDPYIKNLSLDERETYYSEPLTVDLVESVDCVVILTDHGAIDYDWLVEHAQRVVDTRNATRSVKKGQEKITKI</sequence>
<dbReference type="InterPro" id="IPR036291">
    <property type="entry name" value="NAD(P)-bd_dom_sf"/>
</dbReference>
<keyword evidence="5" id="KW-0472">Membrane</keyword>
<dbReference type="Pfam" id="PF03720">
    <property type="entry name" value="UDPG_MGDP_dh_C"/>
    <property type="match status" value="1"/>
</dbReference>
<protein>
    <recommendedName>
        <fullName evidence="1">UDP-glucose 6-dehydrogenase</fullName>
    </recommendedName>
</protein>
<dbReference type="InterPro" id="IPR014026">
    <property type="entry name" value="UDP-Glc/GDP-Man_DH_dimer"/>
</dbReference>
<organism evidence="7 8">
    <name type="scientific">Geodia barretti</name>
    <name type="common">Barrett's horny sponge</name>
    <dbReference type="NCBI Taxonomy" id="519541"/>
    <lineage>
        <taxon>Eukaryota</taxon>
        <taxon>Metazoa</taxon>
        <taxon>Porifera</taxon>
        <taxon>Demospongiae</taxon>
        <taxon>Heteroscleromorpha</taxon>
        <taxon>Tetractinellida</taxon>
        <taxon>Astrophorina</taxon>
        <taxon>Geodiidae</taxon>
        <taxon>Geodia</taxon>
    </lineage>
</organism>
<evidence type="ECO:0000256" key="4">
    <source>
        <dbReference type="PIRNR" id="PIRNR000124"/>
    </source>
</evidence>
<gene>
    <name evidence="7" type="ORF">GBAR_LOCUS12314</name>
</gene>
<comment type="function">
    <text evidence="4">Involved in the biosynthesis of glycosaminoglycans; hyaluronan, chondroitin sulfate, and heparan sulfate.</text>
</comment>
<dbReference type="GO" id="GO:0000271">
    <property type="term" value="P:polysaccharide biosynthetic process"/>
    <property type="evidence" value="ECO:0007669"/>
    <property type="project" value="InterPro"/>
</dbReference>
<evidence type="ECO:0000256" key="2">
    <source>
        <dbReference type="ARBA" id="ARBA00023002"/>
    </source>
</evidence>
<dbReference type="Proteomes" id="UP001174909">
    <property type="component" value="Unassembled WGS sequence"/>
</dbReference>
<dbReference type="Pfam" id="PF00984">
    <property type="entry name" value="UDPG_MGDP_dh"/>
    <property type="match status" value="1"/>
</dbReference>
<name>A0AA35S1R7_GEOBA</name>
<feature type="domain" description="UDP-glucose/GDP-mannose dehydrogenase C-terminal" evidence="6">
    <location>
        <begin position="328"/>
        <end position="424"/>
    </location>
</feature>
<reference evidence="7" key="1">
    <citation type="submission" date="2023-03" db="EMBL/GenBank/DDBJ databases">
        <authorList>
            <person name="Steffen K."/>
            <person name="Cardenas P."/>
        </authorList>
    </citation>
    <scope>NUCLEOTIDE SEQUENCE</scope>
</reference>
<dbReference type="GO" id="GO:0016628">
    <property type="term" value="F:oxidoreductase activity, acting on the CH-CH group of donors, NAD or NADP as acceptor"/>
    <property type="evidence" value="ECO:0007669"/>
    <property type="project" value="InterPro"/>
</dbReference>
<keyword evidence="5" id="KW-0812">Transmembrane</keyword>
<keyword evidence="2" id="KW-0560">Oxidoreductase</keyword>
<dbReference type="SUPFAM" id="SSF52413">
    <property type="entry name" value="UDP-glucose/GDP-mannose dehydrogenase C-terminal domain"/>
    <property type="match status" value="1"/>
</dbReference>
<dbReference type="InterPro" id="IPR014027">
    <property type="entry name" value="UDP-Glc/GDP-Man_DH_C"/>
</dbReference>
<dbReference type="EMBL" id="CASHTH010001839">
    <property type="protein sequence ID" value="CAI8020611.1"/>
    <property type="molecule type" value="Genomic_DNA"/>
</dbReference>
<evidence type="ECO:0000256" key="1">
    <source>
        <dbReference type="ARBA" id="ARBA00015132"/>
    </source>
</evidence>
<dbReference type="SUPFAM" id="SSF48179">
    <property type="entry name" value="6-phosphogluconate dehydrogenase C-terminal domain-like"/>
    <property type="match status" value="1"/>
</dbReference>
<dbReference type="GO" id="GO:0051287">
    <property type="term" value="F:NAD binding"/>
    <property type="evidence" value="ECO:0007669"/>
    <property type="project" value="InterPro"/>
</dbReference>
<evidence type="ECO:0000256" key="5">
    <source>
        <dbReference type="SAM" id="Phobius"/>
    </source>
</evidence>
<dbReference type="Gene3D" id="3.40.50.720">
    <property type="entry name" value="NAD(P)-binding Rossmann-like Domain"/>
    <property type="match status" value="2"/>
</dbReference>
<dbReference type="Pfam" id="PF03721">
    <property type="entry name" value="UDPG_MGDP_dh_N"/>
    <property type="match status" value="1"/>
</dbReference>
<dbReference type="InterPro" id="IPR028359">
    <property type="entry name" value="UDP_ManNAc/GlcNAc_DH"/>
</dbReference>
<dbReference type="GO" id="GO:0016616">
    <property type="term" value="F:oxidoreductase activity, acting on the CH-OH group of donors, NAD or NADP as acceptor"/>
    <property type="evidence" value="ECO:0007669"/>
    <property type="project" value="InterPro"/>
</dbReference>
<keyword evidence="5" id="KW-1133">Transmembrane helix</keyword>
<dbReference type="PIRSF" id="PIRSF000124">
    <property type="entry name" value="UDPglc_GDPman_dh"/>
    <property type="match status" value="1"/>
</dbReference>
<dbReference type="InterPro" id="IPR008927">
    <property type="entry name" value="6-PGluconate_DH-like_C_sf"/>
</dbReference>
<comment type="similarity">
    <text evidence="4">Belongs to the UDP-glucose/GDP-mannose dehydrogenase family.</text>
</comment>
<dbReference type="InterPro" id="IPR036220">
    <property type="entry name" value="UDP-Glc/GDP-Man_DH_C_sf"/>
</dbReference>
<dbReference type="SMART" id="SM00984">
    <property type="entry name" value="UDPG_MGDP_dh_C"/>
    <property type="match status" value="1"/>
</dbReference>
<dbReference type="PANTHER" id="PTHR43491">
    <property type="entry name" value="UDP-N-ACETYL-D-MANNOSAMINE DEHYDROGENASE"/>
    <property type="match status" value="1"/>
</dbReference>
<keyword evidence="8" id="KW-1185">Reference proteome</keyword>
<dbReference type="NCBIfam" id="TIGR03026">
    <property type="entry name" value="NDP-sugDHase"/>
    <property type="match status" value="1"/>
</dbReference>
<feature type="transmembrane region" description="Helical" evidence="5">
    <location>
        <begin position="12"/>
        <end position="34"/>
    </location>
</feature>
<keyword evidence="3" id="KW-0520">NAD</keyword>
<evidence type="ECO:0000313" key="7">
    <source>
        <dbReference type="EMBL" id="CAI8020611.1"/>
    </source>
</evidence>